<evidence type="ECO:0000256" key="6">
    <source>
        <dbReference type="SAM" id="Coils"/>
    </source>
</evidence>
<dbReference type="GO" id="GO:0006412">
    <property type="term" value="P:translation"/>
    <property type="evidence" value="ECO:0007669"/>
    <property type="project" value="UniProtKB-UniRule"/>
</dbReference>
<organism evidence="8 9">
    <name type="scientific">Phytoplasma australiense</name>
    <dbReference type="NCBI Taxonomy" id="59748"/>
    <lineage>
        <taxon>Bacteria</taxon>
        <taxon>Bacillati</taxon>
        <taxon>Mycoplasmatota</taxon>
        <taxon>Mollicutes</taxon>
        <taxon>Acholeplasmatales</taxon>
        <taxon>Acholeplasmataceae</taxon>
        <taxon>Candidatus Phytoplasma</taxon>
        <taxon>16SrXII (Stolbur group)</taxon>
    </lineage>
</organism>
<feature type="coiled-coil region" evidence="6">
    <location>
        <begin position="4"/>
        <end position="31"/>
    </location>
</feature>
<dbReference type="AlphaFoldDB" id="B1VAE0"/>
<dbReference type="HAMAP" id="MF_00374">
    <property type="entry name" value="Ribosomal_uL29"/>
    <property type="match status" value="1"/>
</dbReference>
<evidence type="ECO:0000256" key="4">
    <source>
        <dbReference type="ARBA" id="ARBA00035204"/>
    </source>
</evidence>
<dbReference type="InterPro" id="IPR036049">
    <property type="entry name" value="Ribosomal_uL29_sf"/>
</dbReference>
<dbReference type="PANTHER" id="PTHR10916:SF0">
    <property type="entry name" value="LARGE RIBOSOMAL SUBUNIT PROTEIN UL29C"/>
    <property type="match status" value="1"/>
</dbReference>
<keyword evidence="6" id="KW-0175">Coiled coil</keyword>
<evidence type="ECO:0000313" key="8">
    <source>
        <dbReference type="EMBL" id="CAM11913.1"/>
    </source>
</evidence>
<feature type="region of interest" description="Disordered" evidence="7">
    <location>
        <begin position="62"/>
        <end position="96"/>
    </location>
</feature>
<protein>
    <recommendedName>
        <fullName evidence="4 5">Large ribosomal subunit protein uL29</fullName>
    </recommendedName>
</protein>
<dbReference type="GO" id="GO:0022625">
    <property type="term" value="C:cytosolic large ribosomal subunit"/>
    <property type="evidence" value="ECO:0007669"/>
    <property type="project" value="TreeGrafter"/>
</dbReference>
<dbReference type="STRING" id="59748.PA0579"/>
<reference evidence="8 9" key="1">
    <citation type="journal article" date="2008" name="J. Bacteriol.">
        <title>Comparative genome analysis of 'Candidatus Phytoplasma australiense' (subgroup tuf-Australia I; rp-A) and 'Ca. Phytoplasma asteris' strains OY-M and AY-WB.</title>
        <authorList>
            <person name="Tran-Nguyen L.T."/>
            <person name="Kube M."/>
            <person name="Schneider B."/>
            <person name="Reinhardt R."/>
            <person name="Gibb K.S."/>
        </authorList>
    </citation>
    <scope>NUCLEOTIDE SEQUENCE [LARGE SCALE GENOMIC DNA]</scope>
</reference>
<dbReference type="eggNOG" id="COG0255">
    <property type="taxonomic scope" value="Bacteria"/>
</dbReference>
<dbReference type="InterPro" id="IPR050063">
    <property type="entry name" value="Ribosomal_protein_uL29"/>
</dbReference>
<dbReference type="SUPFAM" id="SSF46561">
    <property type="entry name" value="Ribosomal protein L29 (L29p)"/>
    <property type="match status" value="1"/>
</dbReference>
<keyword evidence="3 5" id="KW-0687">Ribonucleoprotein</keyword>
<evidence type="ECO:0000256" key="7">
    <source>
        <dbReference type="SAM" id="MobiDB-lite"/>
    </source>
</evidence>
<dbReference type="PANTHER" id="PTHR10916">
    <property type="entry name" value="60S RIBOSOMAL PROTEIN L35/50S RIBOSOMAL PROTEIN L29"/>
    <property type="match status" value="1"/>
</dbReference>
<name>B1VAE0_PHYAS</name>
<dbReference type="InterPro" id="IPR001854">
    <property type="entry name" value="Ribosomal_uL29"/>
</dbReference>
<accession>B1VAE0</accession>
<evidence type="ECO:0000256" key="2">
    <source>
        <dbReference type="ARBA" id="ARBA00022980"/>
    </source>
</evidence>
<dbReference type="GO" id="GO:0003735">
    <property type="term" value="F:structural constituent of ribosome"/>
    <property type="evidence" value="ECO:0007669"/>
    <property type="project" value="InterPro"/>
</dbReference>
<dbReference type="FunFam" id="1.10.287.310:FF:000001">
    <property type="entry name" value="50S ribosomal protein L29"/>
    <property type="match status" value="1"/>
</dbReference>
<comment type="similarity">
    <text evidence="1 5">Belongs to the universal ribosomal protein uL29 family.</text>
</comment>
<sequence>MKMQEILKMSLEELENKVQSLKKELFYLRFELALGKLTNTAQLRKLKKSIAHIKTVLTQKNTNLKSTSIPKENDSSSNTPEETTEELKKKLKNQNQ</sequence>
<evidence type="ECO:0000313" key="9">
    <source>
        <dbReference type="Proteomes" id="UP000008323"/>
    </source>
</evidence>
<keyword evidence="2 5" id="KW-0689">Ribosomal protein</keyword>
<dbReference type="Proteomes" id="UP000008323">
    <property type="component" value="Chromosome"/>
</dbReference>
<evidence type="ECO:0000256" key="5">
    <source>
        <dbReference type="HAMAP-Rule" id="MF_00374"/>
    </source>
</evidence>
<evidence type="ECO:0000256" key="1">
    <source>
        <dbReference type="ARBA" id="ARBA00009254"/>
    </source>
</evidence>
<proteinExistence type="inferred from homology"/>
<dbReference type="CDD" id="cd00427">
    <property type="entry name" value="Ribosomal_L29_HIP"/>
    <property type="match status" value="1"/>
</dbReference>
<dbReference type="Pfam" id="PF00831">
    <property type="entry name" value="Ribosomal_L29"/>
    <property type="match status" value="1"/>
</dbReference>
<dbReference type="EMBL" id="AM422018">
    <property type="protein sequence ID" value="CAM11913.1"/>
    <property type="molecule type" value="Genomic_DNA"/>
</dbReference>
<evidence type="ECO:0000256" key="3">
    <source>
        <dbReference type="ARBA" id="ARBA00023274"/>
    </source>
</evidence>
<dbReference type="Gene3D" id="1.10.287.310">
    <property type="match status" value="1"/>
</dbReference>
<dbReference type="NCBIfam" id="TIGR00012">
    <property type="entry name" value="L29"/>
    <property type="match status" value="1"/>
</dbReference>
<gene>
    <name evidence="5 8" type="primary">rpmC</name>
    <name evidence="8" type="ordered locus">PA0579</name>
</gene>
<dbReference type="KEGG" id="pal:PA0579"/>